<protein>
    <recommendedName>
        <fullName evidence="3">Response regulatory domain-containing protein</fullName>
    </recommendedName>
</protein>
<keyword evidence="2" id="KW-1185">Reference proteome</keyword>
<comment type="caution">
    <text evidence="1">The sequence shown here is derived from an EMBL/GenBank/DDBJ whole genome shotgun (WGS) entry which is preliminary data.</text>
</comment>
<proteinExistence type="predicted"/>
<evidence type="ECO:0008006" key="3">
    <source>
        <dbReference type="Google" id="ProtNLM"/>
    </source>
</evidence>
<sequence>MIEERTASEFEYHEDGLKNSLLCDEHIDNQRLLATTLRALNYNIRVAKDIDDVYDSLKYQRFDVILLNDNFAGGSSENNEVLEFLQTMPIAERRLIFVALVGNAYKSLDNMMAFAKSVNAVINDKDLPHLNAMLKRAIADNDNFYRTFKSVLTELGKL</sequence>
<dbReference type="InterPro" id="IPR011006">
    <property type="entry name" value="CheY-like_superfamily"/>
</dbReference>
<dbReference type="Proteomes" id="UP000033423">
    <property type="component" value="Unassembled WGS sequence"/>
</dbReference>
<evidence type="ECO:0000313" key="2">
    <source>
        <dbReference type="Proteomes" id="UP000033423"/>
    </source>
</evidence>
<reference evidence="1 2" key="1">
    <citation type="submission" date="2015-02" db="EMBL/GenBank/DDBJ databases">
        <title>Single-cell genomics of uncultivated deep-branching MTB reveals a conserved set of magnetosome genes.</title>
        <authorList>
            <person name="Kolinko S."/>
            <person name="Richter M."/>
            <person name="Glockner F.O."/>
            <person name="Brachmann A."/>
            <person name="Schuler D."/>
        </authorList>
    </citation>
    <scope>NUCLEOTIDE SEQUENCE [LARGE SCALE GENOMIC DNA]</scope>
    <source>
        <strain evidence="1">TM-1</strain>
    </source>
</reference>
<accession>A0A0F3GKB7</accession>
<dbReference type="EMBL" id="LACI01002360">
    <property type="protein sequence ID" value="KJU82326.1"/>
    <property type="molecule type" value="Genomic_DNA"/>
</dbReference>
<dbReference type="AlphaFoldDB" id="A0A0F3GKB7"/>
<organism evidence="1 2">
    <name type="scientific">Candidatus Magnetobacterium bavaricum</name>
    <dbReference type="NCBI Taxonomy" id="29290"/>
    <lineage>
        <taxon>Bacteria</taxon>
        <taxon>Pseudomonadati</taxon>
        <taxon>Nitrospirota</taxon>
        <taxon>Thermodesulfovibrionia</taxon>
        <taxon>Thermodesulfovibrionales</taxon>
        <taxon>Candidatus Magnetobacteriaceae</taxon>
        <taxon>Candidatus Magnetobacterium</taxon>
    </lineage>
</organism>
<dbReference type="SUPFAM" id="SSF52172">
    <property type="entry name" value="CheY-like"/>
    <property type="match status" value="1"/>
</dbReference>
<gene>
    <name evidence="1" type="ORF">MBAV_005483</name>
</gene>
<evidence type="ECO:0000313" key="1">
    <source>
        <dbReference type="EMBL" id="KJU82326.1"/>
    </source>
</evidence>
<dbReference type="Gene3D" id="3.40.50.2300">
    <property type="match status" value="1"/>
</dbReference>
<name>A0A0F3GKB7_9BACT</name>